<keyword evidence="6" id="KW-0970">Cilium biogenesis/degradation</keyword>
<dbReference type="EMBL" id="DS469552">
    <property type="protein sequence ID" value="EDO43647.1"/>
    <property type="molecule type" value="Genomic_DNA"/>
</dbReference>
<dbReference type="Pfam" id="PF13877">
    <property type="entry name" value="RPAP3_C"/>
    <property type="match status" value="1"/>
</dbReference>
<comment type="subunit">
    <text evidence="4">Homodimer.</text>
</comment>
<dbReference type="InterPro" id="IPR042422">
    <property type="entry name" value="CC103"/>
</dbReference>
<protein>
    <recommendedName>
        <fullName evidence="15">Coiled-coil domain-containing protein 103</fullName>
    </recommendedName>
</protein>
<evidence type="ECO:0008006" key="15">
    <source>
        <dbReference type="Google" id="ProtNLM"/>
    </source>
</evidence>
<dbReference type="Pfam" id="PF15867">
    <property type="entry name" value="Dynein_attach_N"/>
    <property type="match status" value="1"/>
</dbReference>
<comment type="function">
    <text evidence="1">Dynein-attachment factor required for cilia motility.</text>
</comment>
<evidence type="ECO:0000259" key="11">
    <source>
        <dbReference type="Pfam" id="PF13877"/>
    </source>
</evidence>
<dbReference type="AlphaFoldDB" id="A7RY70"/>
<evidence type="ECO:0000256" key="1">
    <source>
        <dbReference type="ARBA" id="ARBA00004048"/>
    </source>
</evidence>
<dbReference type="OMA" id="YRNWRRH"/>
<reference evidence="13 14" key="1">
    <citation type="journal article" date="2007" name="Science">
        <title>Sea anemone genome reveals ancestral eumetazoan gene repertoire and genomic organization.</title>
        <authorList>
            <person name="Putnam N.H."/>
            <person name="Srivastava M."/>
            <person name="Hellsten U."/>
            <person name="Dirks B."/>
            <person name="Chapman J."/>
            <person name="Salamov A."/>
            <person name="Terry A."/>
            <person name="Shapiro H."/>
            <person name="Lindquist E."/>
            <person name="Kapitonov V.V."/>
            <person name="Jurka J."/>
            <person name="Genikhovich G."/>
            <person name="Grigoriev I.V."/>
            <person name="Lucas S.M."/>
            <person name="Steele R.E."/>
            <person name="Finnerty J.R."/>
            <person name="Technau U."/>
            <person name="Martindale M.Q."/>
            <person name="Rokhsar D.S."/>
        </authorList>
    </citation>
    <scope>NUCLEOTIDE SEQUENCE [LARGE SCALE GENOMIC DNA]</scope>
    <source>
        <strain evidence="14">CH2 X CH6</strain>
    </source>
</reference>
<dbReference type="GO" id="GO:0036159">
    <property type="term" value="P:inner dynein arm assembly"/>
    <property type="evidence" value="ECO:0000318"/>
    <property type="project" value="GO_Central"/>
</dbReference>
<comment type="similarity">
    <text evidence="10">Belongs to the DNAAF19/PR46b family.</text>
</comment>
<evidence type="ECO:0000256" key="10">
    <source>
        <dbReference type="ARBA" id="ARBA00049986"/>
    </source>
</evidence>
<keyword evidence="8" id="KW-0969">Cilium</keyword>
<organism evidence="13 14">
    <name type="scientific">Nematostella vectensis</name>
    <name type="common">Starlet sea anemone</name>
    <dbReference type="NCBI Taxonomy" id="45351"/>
    <lineage>
        <taxon>Eukaryota</taxon>
        <taxon>Metazoa</taxon>
        <taxon>Cnidaria</taxon>
        <taxon>Anthozoa</taxon>
        <taxon>Hexacorallia</taxon>
        <taxon>Actiniaria</taxon>
        <taxon>Edwardsiidae</taxon>
        <taxon>Nematostella</taxon>
    </lineage>
</organism>
<accession>A7RY70</accession>
<keyword evidence="7" id="KW-0282">Flagellum</keyword>
<dbReference type="STRING" id="45351.A7RY70"/>
<evidence type="ECO:0000256" key="8">
    <source>
        <dbReference type="ARBA" id="ARBA00023069"/>
    </source>
</evidence>
<dbReference type="InterPro" id="IPR025986">
    <property type="entry name" value="RPAP3-like_C"/>
</dbReference>
<evidence type="ECO:0000256" key="5">
    <source>
        <dbReference type="ARBA" id="ARBA00022490"/>
    </source>
</evidence>
<evidence type="ECO:0000256" key="9">
    <source>
        <dbReference type="ARBA" id="ARBA00023273"/>
    </source>
</evidence>
<feature type="non-terminal residue" evidence="13">
    <location>
        <position position="1"/>
    </location>
</feature>
<feature type="domain" description="Dynein attachment factor N-terminal" evidence="12">
    <location>
        <begin position="7"/>
        <end position="75"/>
    </location>
</feature>
<evidence type="ECO:0000256" key="6">
    <source>
        <dbReference type="ARBA" id="ARBA00022794"/>
    </source>
</evidence>
<dbReference type="InParanoid" id="A7RY70"/>
<dbReference type="PANTHER" id="PTHR28572">
    <property type="entry name" value="COILED-COIL DOMAIN-CONTAINING PROTEIN 103"/>
    <property type="match status" value="1"/>
</dbReference>
<keyword evidence="5" id="KW-0963">Cytoplasm</keyword>
<feature type="domain" description="RNA-polymerase II-associated protein 3-like C-terminal" evidence="11">
    <location>
        <begin position="102"/>
        <end position="191"/>
    </location>
</feature>
<dbReference type="GO" id="GO:0036157">
    <property type="term" value="C:outer dynein arm"/>
    <property type="evidence" value="ECO:0007669"/>
    <property type="project" value="InterPro"/>
</dbReference>
<dbReference type="eggNOG" id="ENOG502RY3P">
    <property type="taxonomic scope" value="Eukaryota"/>
</dbReference>
<evidence type="ECO:0000313" key="14">
    <source>
        <dbReference type="Proteomes" id="UP000001593"/>
    </source>
</evidence>
<keyword evidence="9" id="KW-0966">Cell projection</keyword>
<keyword evidence="14" id="KW-1185">Reference proteome</keyword>
<name>A7RY70_NEMVE</name>
<evidence type="ECO:0000256" key="3">
    <source>
        <dbReference type="ARBA" id="ARBA00004496"/>
    </source>
</evidence>
<dbReference type="GO" id="GO:0007368">
    <property type="term" value="P:determination of left/right symmetry"/>
    <property type="evidence" value="ECO:0000318"/>
    <property type="project" value="GO_Central"/>
</dbReference>
<dbReference type="PhylomeDB" id="A7RY70"/>
<dbReference type="HOGENOM" id="CLU_085512_0_0_1"/>
<sequence>MDKDSEIDFHKLEREFQSAVEADAKYQRENAAKFRAVEQRVGSYEEFKDIVAASHLKPLEKHDRIGKKKIKQHWNALSCQKSPSQNTEMATTPLGKTNSNVPHSQHEFNKVWTRQLKTKEQKNNYLLQIGGVHLGKIFKTDICVGLLGEFITVLYDHLEVAHTDEVSSILWNLSLSNRFSLSLEFLSKQEKTCLDELFIQL</sequence>
<comment type="subcellular location">
    <subcellularLocation>
        <location evidence="2">Cell projection</location>
        <location evidence="2">Cilium</location>
        <location evidence="2">Flagellum</location>
    </subcellularLocation>
    <subcellularLocation>
        <location evidence="3">Cytoplasm</location>
    </subcellularLocation>
</comment>
<dbReference type="GO" id="GO:0003351">
    <property type="term" value="P:epithelial cilium movement involved in extracellular fluid movement"/>
    <property type="evidence" value="ECO:0000318"/>
    <property type="project" value="GO_Central"/>
</dbReference>
<evidence type="ECO:0000256" key="4">
    <source>
        <dbReference type="ARBA" id="ARBA00011738"/>
    </source>
</evidence>
<dbReference type="GO" id="GO:0005576">
    <property type="term" value="C:extracellular region"/>
    <property type="evidence" value="ECO:0007669"/>
    <property type="project" value="GOC"/>
</dbReference>
<gene>
    <name evidence="13" type="ORF">NEMVEDRAFT_v1g97503</name>
</gene>
<proteinExistence type="inferred from homology"/>
<dbReference type="InterPro" id="IPR031733">
    <property type="entry name" value="Dynein_attach_N"/>
</dbReference>
<evidence type="ECO:0000256" key="7">
    <source>
        <dbReference type="ARBA" id="ARBA00022846"/>
    </source>
</evidence>
<dbReference type="GO" id="GO:0031514">
    <property type="term" value="C:motile cilium"/>
    <property type="evidence" value="ECO:0007669"/>
    <property type="project" value="UniProtKB-SubCell"/>
</dbReference>
<evidence type="ECO:0000259" key="12">
    <source>
        <dbReference type="Pfam" id="PF15867"/>
    </source>
</evidence>
<dbReference type="PANTHER" id="PTHR28572:SF1">
    <property type="entry name" value="COILED-COIL DOMAIN-CONTAINING PROTEIN 103"/>
    <property type="match status" value="1"/>
</dbReference>
<dbReference type="Proteomes" id="UP000001593">
    <property type="component" value="Unassembled WGS sequence"/>
</dbReference>
<evidence type="ECO:0000256" key="2">
    <source>
        <dbReference type="ARBA" id="ARBA00004230"/>
    </source>
</evidence>
<evidence type="ECO:0000313" key="13">
    <source>
        <dbReference type="EMBL" id="EDO43647.1"/>
    </source>
</evidence>